<keyword evidence="3 6" id="KW-0418">Kinase</keyword>
<dbReference type="OrthoDB" id="7298003at2"/>
<name>A0A5D4H904_9HYPH</name>
<dbReference type="AlphaFoldDB" id="A0A5D4H904"/>
<dbReference type="PANTHER" id="PTHR43527:SF1">
    <property type="entry name" value="L-THREONINE KINASE"/>
    <property type="match status" value="1"/>
</dbReference>
<dbReference type="PIRSF" id="PIRSF033887">
    <property type="entry name" value="PduX"/>
    <property type="match status" value="1"/>
</dbReference>
<accession>A0A5D4H904</accession>
<dbReference type="Proteomes" id="UP000323258">
    <property type="component" value="Unassembled WGS sequence"/>
</dbReference>
<evidence type="ECO:0000313" key="6">
    <source>
        <dbReference type="EMBL" id="TYR36742.1"/>
    </source>
</evidence>
<dbReference type="InterPro" id="IPR014721">
    <property type="entry name" value="Ribsml_uS5_D2-typ_fold_subgr"/>
</dbReference>
<comment type="caution">
    <text evidence="6">The sequence shown here is derived from an EMBL/GenBank/DDBJ whole genome shotgun (WGS) entry which is preliminary data.</text>
</comment>
<dbReference type="InterPro" id="IPR006204">
    <property type="entry name" value="GHMP_kinase_N_dom"/>
</dbReference>
<dbReference type="RefSeq" id="WP_148912805.1">
    <property type="nucleotide sequence ID" value="NZ_VSZS01000044.1"/>
</dbReference>
<sequence length="318" mass="33627">MASVGNEHHHSNSAIRQLSIGTAIAHHGELVQGVFEDDRGRLHRGLVTLPLTGLRSTARFQLQRHVPLTVVPNEKSKALRAAGLTLALLGHDRPGATLHVESDIPVGHGYGSSTADVIAAIRAAAAAVGTVLPPATISRLAVAAEVASDATAFEAEAVLFAHREGEVLEHFGSSLPPFHLIGFRPEDAEVVDTLNFVSARYNAEEIQLFRVLRGLVASAVARQDPGLLGRAATISATLNQRHLAKPHFDFVMGYMDRIGALGLQVAHSGTLFGLLMDPVLPSNAPVFGTAKAELLAAGFSHVEVFQISGAGGFHGIRY</sequence>
<dbReference type="GO" id="GO:0050515">
    <property type="term" value="F:4-(cytidine 5'-diphospho)-2-C-methyl-D-erythritol kinase activity"/>
    <property type="evidence" value="ECO:0007669"/>
    <property type="project" value="TreeGrafter"/>
</dbReference>
<gene>
    <name evidence="6" type="ORF">FY036_00700</name>
</gene>
<reference evidence="6 7" key="1">
    <citation type="submission" date="2019-08" db="EMBL/GenBank/DDBJ databases">
        <authorList>
            <person name="Seo Y.L."/>
        </authorList>
    </citation>
    <scope>NUCLEOTIDE SEQUENCE [LARGE SCALE GENOMIC DNA]</scope>
    <source>
        <strain evidence="6 7">MaA-C15</strain>
    </source>
</reference>
<dbReference type="Gene3D" id="3.30.230.10">
    <property type="match status" value="1"/>
</dbReference>
<organism evidence="6 7">
    <name type="scientific">Neoaquamicrobium microcysteis</name>
    <dbReference type="NCBI Taxonomy" id="2682781"/>
    <lineage>
        <taxon>Bacteria</taxon>
        <taxon>Pseudomonadati</taxon>
        <taxon>Pseudomonadota</taxon>
        <taxon>Alphaproteobacteria</taxon>
        <taxon>Hyphomicrobiales</taxon>
        <taxon>Phyllobacteriaceae</taxon>
        <taxon>Neoaquamicrobium</taxon>
    </lineage>
</organism>
<keyword evidence="4" id="KW-0067">ATP-binding</keyword>
<keyword evidence="1" id="KW-0808">Transferase</keyword>
<proteinExistence type="predicted"/>
<reference evidence="6 7" key="2">
    <citation type="submission" date="2019-09" db="EMBL/GenBank/DDBJ databases">
        <title>Mesorhizobium sp. MaA-C15 isolated from Microcystis aeruginosa.</title>
        <authorList>
            <person name="Jeong S.E."/>
            <person name="Jin H.M."/>
            <person name="Jeon C.O."/>
        </authorList>
    </citation>
    <scope>NUCLEOTIDE SEQUENCE [LARGE SCALE GENOMIC DNA]</scope>
    <source>
        <strain evidence="6 7">MaA-C15</strain>
    </source>
</reference>
<feature type="domain" description="GHMP kinase N-terminal" evidence="5">
    <location>
        <begin position="80"/>
        <end position="151"/>
    </location>
</feature>
<evidence type="ECO:0000256" key="3">
    <source>
        <dbReference type="ARBA" id="ARBA00022777"/>
    </source>
</evidence>
<dbReference type="GO" id="GO:0005524">
    <property type="term" value="F:ATP binding"/>
    <property type="evidence" value="ECO:0007669"/>
    <property type="project" value="UniProtKB-KW"/>
</dbReference>
<dbReference type="Pfam" id="PF00288">
    <property type="entry name" value="GHMP_kinases_N"/>
    <property type="match status" value="1"/>
</dbReference>
<evidence type="ECO:0000256" key="1">
    <source>
        <dbReference type="ARBA" id="ARBA00022679"/>
    </source>
</evidence>
<evidence type="ECO:0000256" key="2">
    <source>
        <dbReference type="ARBA" id="ARBA00022741"/>
    </source>
</evidence>
<dbReference type="SUPFAM" id="SSF54211">
    <property type="entry name" value="Ribosomal protein S5 domain 2-like"/>
    <property type="match status" value="1"/>
</dbReference>
<keyword evidence="7" id="KW-1185">Reference proteome</keyword>
<keyword evidence="2" id="KW-0547">Nucleotide-binding</keyword>
<dbReference type="InterPro" id="IPR012363">
    <property type="entry name" value="PduX"/>
</dbReference>
<dbReference type="PANTHER" id="PTHR43527">
    <property type="entry name" value="4-DIPHOSPHOCYTIDYL-2-C-METHYL-D-ERYTHRITOL KINASE, CHLOROPLASTIC"/>
    <property type="match status" value="1"/>
</dbReference>
<evidence type="ECO:0000259" key="5">
    <source>
        <dbReference type="Pfam" id="PF00288"/>
    </source>
</evidence>
<evidence type="ECO:0000313" key="7">
    <source>
        <dbReference type="Proteomes" id="UP000323258"/>
    </source>
</evidence>
<evidence type="ECO:0000256" key="4">
    <source>
        <dbReference type="ARBA" id="ARBA00022840"/>
    </source>
</evidence>
<protein>
    <submittedName>
        <fullName evidence="6">Kinase</fullName>
    </submittedName>
</protein>
<dbReference type="EMBL" id="VSZS01000044">
    <property type="protein sequence ID" value="TYR36742.1"/>
    <property type="molecule type" value="Genomic_DNA"/>
</dbReference>
<dbReference type="InterPro" id="IPR020568">
    <property type="entry name" value="Ribosomal_Su5_D2-typ_SF"/>
</dbReference>